<dbReference type="InterPro" id="IPR029052">
    <property type="entry name" value="Metallo-depent_PP-like"/>
</dbReference>
<feature type="compositionally biased region" description="Polar residues" evidence="9">
    <location>
        <begin position="106"/>
        <end position="125"/>
    </location>
</feature>
<feature type="region of interest" description="Disordered" evidence="9">
    <location>
        <begin position="1049"/>
        <end position="1076"/>
    </location>
</feature>
<dbReference type="PRINTS" id="PR00114">
    <property type="entry name" value="STPHPHTASE"/>
</dbReference>
<dbReference type="InterPro" id="IPR002048">
    <property type="entry name" value="EF_hand_dom"/>
</dbReference>
<organism evidence="11 12">
    <name type="scientific">Durusdinium trenchii</name>
    <dbReference type="NCBI Taxonomy" id="1381693"/>
    <lineage>
        <taxon>Eukaryota</taxon>
        <taxon>Sar</taxon>
        <taxon>Alveolata</taxon>
        <taxon>Dinophyceae</taxon>
        <taxon>Suessiales</taxon>
        <taxon>Symbiodiniaceae</taxon>
        <taxon>Durusdinium</taxon>
    </lineage>
</organism>
<comment type="caution">
    <text evidence="11">The sequence shown here is derived from an EMBL/GenBank/DDBJ whole genome shotgun (WGS) entry which is preliminary data.</text>
</comment>
<dbReference type="Pfam" id="PF08321">
    <property type="entry name" value="PPP5"/>
    <property type="match status" value="1"/>
</dbReference>
<protein>
    <recommendedName>
        <fullName evidence="3">protein-serine/threonine phosphatase</fullName>
        <ecNumber evidence="3">3.1.3.16</ecNumber>
    </recommendedName>
</protein>
<dbReference type="InterPro" id="IPR011992">
    <property type="entry name" value="EF-hand-dom_pair"/>
</dbReference>
<dbReference type="SUPFAM" id="SSF47473">
    <property type="entry name" value="EF-hand"/>
    <property type="match status" value="1"/>
</dbReference>
<keyword evidence="12" id="KW-1185">Reference proteome</keyword>
<dbReference type="InterPro" id="IPR018247">
    <property type="entry name" value="EF_Hand_1_Ca_BS"/>
</dbReference>
<evidence type="ECO:0000256" key="7">
    <source>
        <dbReference type="ARBA" id="ARBA00022837"/>
    </source>
</evidence>
<dbReference type="InterPro" id="IPR013830">
    <property type="entry name" value="SGNH_hydro"/>
</dbReference>
<comment type="similarity">
    <text evidence="2">Belongs to the PPP phosphatase family.</text>
</comment>
<evidence type="ECO:0000256" key="1">
    <source>
        <dbReference type="ARBA" id="ARBA00001936"/>
    </source>
</evidence>
<dbReference type="SMART" id="SM00156">
    <property type="entry name" value="PP2Ac"/>
    <property type="match status" value="1"/>
</dbReference>
<dbReference type="PROSITE" id="PS00018">
    <property type="entry name" value="EF_HAND_1"/>
    <property type="match status" value="2"/>
</dbReference>
<dbReference type="Proteomes" id="UP001642484">
    <property type="component" value="Unassembled WGS sequence"/>
</dbReference>
<evidence type="ECO:0000259" key="10">
    <source>
        <dbReference type="PROSITE" id="PS50222"/>
    </source>
</evidence>
<dbReference type="Pfam" id="PF13472">
    <property type="entry name" value="Lipase_GDSL_2"/>
    <property type="match status" value="1"/>
</dbReference>
<keyword evidence="4" id="KW-0479">Metal-binding</keyword>
<dbReference type="CDD" id="cd00229">
    <property type="entry name" value="SGNH_hydrolase"/>
    <property type="match status" value="2"/>
</dbReference>
<keyword evidence="8" id="KW-0464">Manganese</keyword>
<dbReference type="InterPro" id="IPR006186">
    <property type="entry name" value="Ser/Thr-sp_prot-phosphatase"/>
</dbReference>
<name>A0ABP0IZE7_9DINO</name>
<evidence type="ECO:0000256" key="5">
    <source>
        <dbReference type="ARBA" id="ARBA00022737"/>
    </source>
</evidence>
<evidence type="ECO:0000256" key="2">
    <source>
        <dbReference type="ARBA" id="ARBA00008294"/>
    </source>
</evidence>
<evidence type="ECO:0000256" key="6">
    <source>
        <dbReference type="ARBA" id="ARBA00022801"/>
    </source>
</evidence>
<evidence type="ECO:0000256" key="3">
    <source>
        <dbReference type="ARBA" id="ARBA00013081"/>
    </source>
</evidence>
<dbReference type="Gene3D" id="3.60.21.10">
    <property type="match status" value="1"/>
</dbReference>
<dbReference type="Gene3D" id="1.10.238.10">
    <property type="entry name" value="EF-hand"/>
    <property type="match status" value="1"/>
</dbReference>
<feature type="compositionally biased region" description="Low complexity" evidence="9">
    <location>
        <begin position="27"/>
        <end position="37"/>
    </location>
</feature>
<comment type="cofactor">
    <cofactor evidence="1">
        <name>Mn(2+)</name>
        <dbReference type="ChEBI" id="CHEBI:29035"/>
    </cofactor>
</comment>
<dbReference type="PANTHER" id="PTHR45668">
    <property type="entry name" value="SERINE/THREONINE-PROTEIN PHOSPHATASE 5-RELATED"/>
    <property type="match status" value="1"/>
</dbReference>
<dbReference type="EC" id="3.1.3.16" evidence="3"/>
<keyword evidence="7" id="KW-0106">Calcium</keyword>
<dbReference type="SUPFAM" id="SSF56300">
    <property type="entry name" value="Metallo-dependent phosphatases"/>
    <property type="match status" value="1"/>
</dbReference>
<gene>
    <name evidence="11" type="ORF">CCMP2556_LOCUS8844</name>
</gene>
<dbReference type="InterPro" id="IPR004843">
    <property type="entry name" value="Calcineurin-like_PHP"/>
</dbReference>
<feature type="domain" description="EF-hand" evidence="10">
    <location>
        <begin position="1267"/>
        <end position="1302"/>
    </location>
</feature>
<feature type="domain" description="EF-hand" evidence="10">
    <location>
        <begin position="1316"/>
        <end position="1351"/>
    </location>
</feature>
<evidence type="ECO:0000256" key="9">
    <source>
        <dbReference type="SAM" id="MobiDB-lite"/>
    </source>
</evidence>
<dbReference type="SUPFAM" id="SSF52266">
    <property type="entry name" value="SGNH hydrolase"/>
    <property type="match status" value="2"/>
</dbReference>
<dbReference type="EMBL" id="CAXAMN010004047">
    <property type="protein sequence ID" value="CAK9007445.1"/>
    <property type="molecule type" value="Genomic_DNA"/>
</dbReference>
<keyword evidence="5" id="KW-0677">Repeat</keyword>
<reference evidence="11 12" key="1">
    <citation type="submission" date="2024-02" db="EMBL/GenBank/DDBJ databases">
        <authorList>
            <person name="Chen Y."/>
            <person name="Shah S."/>
            <person name="Dougan E. K."/>
            <person name="Thang M."/>
            <person name="Chan C."/>
        </authorList>
    </citation>
    <scope>NUCLEOTIDE SEQUENCE [LARGE SCALE GENOMIC DNA]</scope>
</reference>
<evidence type="ECO:0000313" key="12">
    <source>
        <dbReference type="Proteomes" id="UP001642484"/>
    </source>
</evidence>
<proteinExistence type="inferred from homology"/>
<dbReference type="CDD" id="cd00051">
    <property type="entry name" value="EFh"/>
    <property type="match status" value="1"/>
</dbReference>
<dbReference type="SMART" id="SM00054">
    <property type="entry name" value="EFh"/>
    <property type="match status" value="2"/>
</dbReference>
<evidence type="ECO:0000256" key="8">
    <source>
        <dbReference type="ARBA" id="ARBA00023211"/>
    </source>
</evidence>
<dbReference type="InterPro" id="IPR036514">
    <property type="entry name" value="SGNH_hydro_sf"/>
</dbReference>
<dbReference type="InterPro" id="IPR051134">
    <property type="entry name" value="PPP_phosphatase"/>
</dbReference>
<feature type="compositionally biased region" description="Basic residues" evidence="9">
    <location>
        <begin position="1060"/>
        <end position="1073"/>
    </location>
</feature>
<feature type="compositionally biased region" description="Polar residues" evidence="9">
    <location>
        <begin position="1"/>
        <end position="20"/>
    </location>
</feature>
<dbReference type="InterPro" id="IPR013235">
    <property type="entry name" value="PPP_dom"/>
</dbReference>
<keyword evidence="6" id="KW-0378">Hydrolase</keyword>
<sequence>MASPNLSPSPGISPVLTTSPFFGGQGASAPSAPSRPATHGSPPRATPQRDPQATLLAELGLAYSGLEGFDEAASVGQAQLGQHMQSQLKNLLDAAADTPRPLGSPLGNSGTAAFSPQVRGSSSPKAQAALVRSCELRAPGPEYQGPKLEPEATVTLDFVMSLVRHFQHQRNVPLPARYLCRLLEDAEKILEIRDKDGPVHQLSLASKPSRRPHETENLVIVGDLHGQLADLLWIFFKVGVPSPSNRFLVNGDICDRGENATEIWALLFAFMSLWPESIYVHRGNHEDRLLNMDYHCGGFYDEVLRKYGRQGTGQMIYEKFGRIFARLPLASVIDNQIFVVHGGLSRGAPGSFLRLLRANRTRNPEIPSASMGASAVDLAFIDAMWADPQEYPGSSQNPRGPGLSAFGPDVTERFLAETGYALVVRSHQVPPNNDGFYVHHKGKLFTVFSASNYCGLTGNQGAVLVVKKDSQIEAVRHMAPPFEALQEVTIEAPEVADETPAAVRRTRQLQRQSTAGQVELREAQASLKDEERAQKMYQEVFHHASRWVVEKKAELFSFWEQCESSPPKGFITKREWEAITLALPTPCAFAQLSSHVLQDSLTAFSRDDFISYGTSLASEWTGSVTVDVCGLCGLEAADMAEAMNKKVEDACGQEGLGLRRLLRHAKAQPYDLVVLMAGTNDLEDSRTAAAPIATCIKCLHTACHVEGIPTVALSVPHNRLVHRQLKKNTYKERWTRVNALLEAWSLADGRHEGVMAYVDVSQLVPWSTPSFWDEDGLHFTAAGATALGRALAPRLLAALRDAAAAAPRPVPRPQALAEAMPMRLKVDACPGSPGGSGDVEMKDVGKSWLFYGDSLTAGYHAFGCLFEPYALALGEVLQMTEPHELWVCGLSGLAATELLERKSAPFISDAVGRTGHGLERLLSEKTFDLAFIMLGTNDLTDSEDEEIFSAIRQIHEECHRCQVKTVALGVPPSGAAARHRSVGDSRAKVNQQLQAWASSNSMTIFVDTGDLLPWEKDSELWELDGLHFSRLGSQTLGRRLAEHLVPLLREREQSGGEPNRKKKRAGSAARGRRGCGEDGMKAVVGEQMNWKTIGKVLRVKDTLTKEVDYRAFLGRFRVTVVGGPAGGQRWAEELLGRFYGRLLALKGDAGSLEELEGFLGGDDGQVSANDALKAFQWVLGNYITEEQTKALLRTLAAHALPDPSPVGRPLGVFEFLSRLDICFQQQASLNSKGSEKRLEKASPWARSVLGRLGRLLWMEDAEGSPKAASARMLQVFRYFDKDGDGLLQREEFSQAVKQLLAEYKEDLPEMLKAESASDERIAELVDLVDISGDGLVNYLEFLHAFQPVDRTPGRGLRKGSLGVPSSPHMFLVRKRKLQT</sequence>
<feature type="region of interest" description="Disordered" evidence="9">
    <location>
        <begin position="98"/>
        <end position="125"/>
    </location>
</feature>
<feature type="region of interest" description="Disordered" evidence="9">
    <location>
        <begin position="1"/>
        <end position="53"/>
    </location>
</feature>
<evidence type="ECO:0000313" key="11">
    <source>
        <dbReference type="EMBL" id="CAK9007445.1"/>
    </source>
</evidence>
<dbReference type="PANTHER" id="PTHR45668:SF5">
    <property type="entry name" value="SERINE_THREONINE-PROTEIN PHOSPHATASE 5"/>
    <property type="match status" value="1"/>
</dbReference>
<evidence type="ECO:0000256" key="4">
    <source>
        <dbReference type="ARBA" id="ARBA00022723"/>
    </source>
</evidence>
<dbReference type="Pfam" id="PF00149">
    <property type="entry name" value="Metallophos"/>
    <property type="match status" value="1"/>
</dbReference>
<dbReference type="Gene3D" id="3.40.50.1110">
    <property type="entry name" value="SGNH hydrolase"/>
    <property type="match status" value="2"/>
</dbReference>
<accession>A0ABP0IZE7</accession>
<dbReference type="Pfam" id="PF13499">
    <property type="entry name" value="EF-hand_7"/>
    <property type="match status" value="1"/>
</dbReference>
<dbReference type="PROSITE" id="PS50222">
    <property type="entry name" value="EF_HAND_2"/>
    <property type="match status" value="2"/>
</dbReference>